<dbReference type="SUPFAM" id="SSF52540">
    <property type="entry name" value="P-loop containing nucleoside triphosphate hydrolases"/>
    <property type="match status" value="1"/>
</dbReference>
<dbReference type="EMBL" id="CP117990">
    <property type="protein sequence ID" value="WDG11978.1"/>
    <property type="molecule type" value="Genomic_DNA"/>
</dbReference>
<dbReference type="InterPro" id="IPR025955">
    <property type="entry name" value="TraC/Conjuga_ATPase"/>
</dbReference>
<dbReference type="PANTHER" id="PTHR30121:SF6">
    <property type="entry name" value="SLR6007 PROTEIN"/>
    <property type="match status" value="1"/>
</dbReference>
<dbReference type="NCBIfam" id="TIGR03744">
    <property type="entry name" value="traC_PFL_4706"/>
    <property type="match status" value="1"/>
</dbReference>
<dbReference type="PANTHER" id="PTHR30121">
    <property type="entry name" value="UNCHARACTERIZED PROTEIN YJGR-RELATED"/>
    <property type="match status" value="1"/>
</dbReference>
<reference evidence="1" key="1">
    <citation type="submission" date="2023-02" db="EMBL/GenBank/DDBJ databases">
        <title>Isolation, identification, and genome analysis of Vibrio campbellii in the Penaeus vannamei larvae stage.</title>
        <authorList>
            <person name="Huang T."/>
            <person name="Zhang B."/>
        </authorList>
    </citation>
    <scope>NUCLEOTIDE SEQUENCE</scope>
    <source>
        <strain evidence="1">20220413_1</strain>
        <plasmid evidence="1">p_1</plasmid>
    </source>
</reference>
<geneLocation type="plasmid" evidence="1 2">
    <name>p_1</name>
</geneLocation>
<protein>
    <submittedName>
        <fullName evidence="1">Conjugative transfer ATPase</fullName>
    </submittedName>
</protein>
<dbReference type="Gene3D" id="3.40.50.300">
    <property type="entry name" value="P-loop containing nucleotide triphosphate hydrolases"/>
    <property type="match status" value="1"/>
</dbReference>
<evidence type="ECO:0000313" key="2">
    <source>
        <dbReference type="Proteomes" id="UP001219537"/>
    </source>
</evidence>
<evidence type="ECO:0000313" key="1">
    <source>
        <dbReference type="EMBL" id="WDG11978.1"/>
    </source>
</evidence>
<gene>
    <name evidence="1" type="ORF">PUN50_27175</name>
</gene>
<dbReference type="Proteomes" id="UP001219537">
    <property type="component" value="Plasmid p_1"/>
</dbReference>
<dbReference type="Gene3D" id="1.10.8.730">
    <property type="match status" value="1"/>
</dbReference>
<keyword evidence="1" id="KW-0614">Plasmid</keyword>
<dbReference type="InterPro" id="IPR022303">
    <property type="entry name" value="Conjug_Trfer_ATPase"/>
</dbReference>
<dbReference type="RefSeq" id="WP_274292204.1">
    <property type="nucleotide sequence ID" value="NZ_CP117990.1"/>
</dbReference>
<dbReference type="Pfam" id="PF11130">
    <property type="entry name" value="TraC_F_IV"/>
    <property type="match status" value="1"/>
</dbReference>
<dbReference type="AlphaFoldDB" id="A0AAQ2Y4U8"/>
<organism evidence="1 2">
    <name type="scientific">Vibrio campbellii</name>
    <dbReference type="NCBI Taxonomy" id="680"/>
    <lineage>
        <taxon>Bacteria</taxon>
        <taxon>Pseudomonadati</taxon>
        <taxon>Pseudomonadota</taxon>
        <taxon>Gammaproteobacteria</taxon>
        <taxon>Vibrionales</taxon>
        <taxon>Vibrionaceae</taxon>
        <taxon>Vibrio</taxon>
    </lineage>
</organism>
<sequence>MLNRIKHSVSDFFTEGKALEAPGLDYSVPPSFAANLPWIEISDQGLAQLEDGRSMGLFFDVTPLVTEDKTQVQLDRVVQAVTSILCSPDIIDDEHAFVVQLFARDVESGGEKIESLWERAKVKDAFTRAVLDADKRHAELIGRAQGIFSVGGRAWRGRERQVRLAVYRWMPESASPSELKANLNQLKRIRRAFLEPSSFYSQGVAVTPSSGKRIHDWLSPFFNPSGIAGETLKYRAPRSFIDQDFSERLLRSGIRSDVENGLWWFEGDKAIGTRVMELDTWGNEHFLAGALFGEVGEEALDGEKPTRPHYALFDELPSGTMMAMTLLPQTKAQARARLTRVREAAVGEEPALEAIREDCDDFNVLLEKRPLWRGQMAFYVQGESIDEIDARTQSLRSIFNSRNLSIRFIKNADQESPLDSYLRWLPMNYHPERDDKLWYCGWVWLEDMLRLSPLFGRATGTGSDLFHYYNRGGELFGFDPLRDYSSNAHLNLFGPSGSGKSATLVGQCLRLMALHRPRLFIIEAGNSFGLFGQFCERYGLSVNRIQVNAHSQGLMAPFADAKHLVGQAVPHVSDDGALDIERLNDNDSPEDDARDILGELEIMARLMITGGEQREMDDYRRADSSMVRDAIKLAAERCHQDQVQVRPSHLKQALLTFSQDPDRPEARRERARLMGEALAFFCEGLEGQIFDQEAQHWPEADVTIIDLGLYAKNGYEAQMAAAYISLINRINGIAERDQHSGRDIVTLTDEGHLIASNELLAPYAVKIVKMWRKLRAWFWLATQDLADFPAIARKMLNNAEWWVMLNMPEDELTNLSAFKKLSEPEKNLIRSMKSEKHKYKEGVVTGQDGKLMQRFTVVPPALYLALGETDGDSKARRADIMKAHGISELDAALMKAEEIEQARLNYRGEGQDALC</sequence>
<dbReference type="InterPro" id="IPR027417">
    <property type="entry name" value="P-loop_NTPase"/>
</dbReference>
<accession>A0AAQ2Y4U8</accession>
<dbReference type="InterPro" id="IPR051162">
    <property type="entry name" value="T4SS_component"/>
</dbReference>
<proteinExistence type="predicted"/>
<name>A0AAQ2Y4U8_9VIBR</name>